<organism evidence="2 3">
    <name type="scientific">Polaromonas eurypsychrophila</name>
    <dbReference type="NCBI Taxonomy" id="1614635"/>
    <lineage>
        <taxon>Bacteria</taxon>
        <taxon>Pseudomonadati</taxon>
        <taxon>Pseudomonadota</taxon>
        <taxon>Betaproteobacteria</taxon>
        <taxon>Burkholderiales</taxon>
        <taxon>Comamonadaceae</taxon>
        <taxon>Polaromonas</taxon>
    </lineage>
</organism>
<proteinExistence type="predicted"/>
<dbReference type="AlphaFoldDB" id="A0A916SLW5"/>
<dbReference type="RefSeq" id="WP_188709154.1">
    <property type="nucleotide sequence ID" value="NZ_BMIG01000011.1"/>
</dbReference>
<keyword evidence="3" id="KW-1185">Reference proteome</keyword>
<gene>
    <name evidence="2" type="ORF">GCM10011496_28140</name>
</gene>
<evidence type="ECO:0000313" key="3">
    <source>
        <dbReference type="Proteomes" id="UP000620596"/>
    </source>
</evidence>
<reference evidence="2" key="2">
    <citation type="submission" date="2020-09" db="EMBL/GenBank/DDBJ databases">
        <authorList>
            <person name="Sun Q."/>
            <person name="Zhou Y."/>
        </authorList>
    </citation>
    <scope>NUCLEOTIDE SEQUENCE</scope>
    <source>
        <strain evidence="2">CGMCC 1.15322</strain>
    </source>
</reference>
<dbReference type="Pfam" id="PF12375">
    <property type="entry name" value="DUF3653"/>
    <property type="match status" value="1"/>
</dbReference>
<feature type="region of interest" description="Disordered" evidence="1">
    <location>
        <begin position="134"/>
        <end position="158"/>
    </location>
</feature>
<evidence type="ECO:0000313" key="2">
    <source>
        <dbReference type="EMBL" id="GGB05580.1"/>
    </source>
</evidence>
<protein>
    <submittedName>
        <fullName evidence="2">Uncharacterized protein</fullName>
    </submittedName>
</protein>
<sequence>MKQDRNTPKTRAQLNARFKVLCMDAGLNVEAVGKLLHVTPRTVRYWFAGKTAVPYASNKLLRILARYELPGAAWAGWHMHSGRLWSPEGHGFDPHDSNWWGLLVRKAAMFSELYDRNRKLEKLLLAGGRSDAPAPWMRERPQSGSVRAVPSDAVGRAPEAPRPNLLLEHFGKKHWEKGGLPLEKLANNVLLSYKTNISYGGNQGVRP</sequence>
<dbReference type="NCBIfam" id="NF040522">
    <property type="entry name" value="VC1465_fam"/>
    <property type="match status" value="1"/>
</dbReference>
<name>A0A916SLW5_9BURK</name>
<comment type="caution">
    <text evidence="2">The sequence shown here is derived from an EMBL/GenBank/DDBJ whole genome shotgun (WGS) entry which is preliminary data.</text>
</comment>
<dbReference type="EMBL" id="BMIG01000011">
    <property type="protein sequence ID" value="GGB05580.1"/>
    <property type="molecule type" value="Genomic_DNA"/>
</dbReference>
<accession>A0A916SLW5</accession>
<evidence type="ECO:0000256" key="1">
    <source>
        <dbReference type="SAM" id="MobiDB-lite"/>
    </source>
</evidence>
<dbReference type="InterPro" id="IPR021077">
    <property type="entry name" value="Phage_phi-Lf_Orf112"/>
</dbReference>
<reference evidence="2" key="1">
    <citation type="journal article" date="2014" name="Int. J. Syst. Evol. Microbiol.">
        <title>Complete genome sequence of Corynebacterium casei LMG S-19264T (=DSM 44701T), isolated from a smear-ripened cheese.</title>
        <authorList>
            <consortium name="US DOE Joint Genome Institute (JGI-PGF)"/>
            <person name="Walter F."/>
            <person name="Albersmeier A."/>
            <person name="Kalinowski J."/>
            <person name="Ruckert C."/>
        </authorList>
    </citation>
    <scope>NUCLEOTIDE SEQUENCE</scope>
    <source>
        <strain evidence="2">CGMCC 1.15322</strain>
    </source>
</reference>
<dbReference type="Proteomes" id="UP000620596">
    <property type="component" value="Unassembled WGS sequence"/>
</dbReference>